<gene>
    <name evidence="1" type="ORF">CI238_09526</name>
</gene>
<sequence>MSGAVSELPCETPYALHHPSSHFCYRHDEPPPGPVAGFAVKPKALAGCNTGKEVEEILGTSISPKLVGVVGLFGRQLGRGSS</sequence>
<reference evidence="1 2" key="1">
    <citation type="submission" date="2015-06" db="EMBL/GenBank/DDBJ databases">
        <title>Survival trade-offs in plant roots during colonization by closely related pathogenic and mutualistic fungi.</title>
        <authorList>
            <person name="Hacquard S."/>
            <person name="Kracher B."/>
            <person name="Hiruma K."/>
            <person name="Weinman A."/>
            <person name="Muench P."/>
            <person name="Garrido Oter R."/>
            <person name="Ver Loren van Themaat E."/>
            <person name="Dallerey J.-F."/>
            <person name="Damm U."/>
            <person name="Henrissat B."/>
            <person name="Lespinet O."/>
            <person name="Thon M."/>
            <person name="Kemen E."/>
            <person name="McHardy A.C."/>
            <person name="Schulze-Lefert P."/>
            <person name="O'Connell R.J."/>
        </authorList>
    </citation>
    <scope>NUCLEOTIDE SEQUENCE [LARGE SCALE GENOMIC DNA]</scope>
    <source>
        <strain evidence="1 2">MAFF 238704</strain>
    </source>
</reference>
<dbReference type="EMBL" id="LFIW01002137">
    <property type="protein sequence ID" value="KZL79168.1"/>
    <property type="molecule type" value="Genomic_DNA"/>
</dbReference>
<keyword evidence="2" id="KW-1185">Reference proteome</keyword>
<dbReference type="AlphaFoldDB" id="A0A161W5Q4"/>
<dbReference type="Proteomes" id="UP000076584">
    <property type="component" value="Unassembled WGS sequence"/>
</dbReference>
<name>A0A161W5Q4_COLIC</name>
<organism evidence="1 2">
    <name type="scientific">Colletotrichum incanum</name>
    <name type="common">Soybean anthracnose fungus</name>
    <dbReference type="NCBI Taxonomy" id="1573173"/>
    <lineage>
        <taxon>Eukaryota</taxon>
        <taxon>Fungi</taxon>
        <taxon>Dikarya</taxon>
        <taxon>Ascomycota</taxon>
        <taxon>Pezizomycotina</taxon>
        <taxon>Sordariomycetes</taxon>
        <taxon>Hypocreomycetidae</taxon>
        <taxon>Glomerellales</taxon>
        <taxon>Glomerellaceae</taxon>
        <taxon>Colletotrichum</taxon>
        <taxon>Colletotrichum spaethianum species complex</taxon>
    </lineage>
</organism>
<evidence type="ECO:0000313" key="2">
    <source>
        <dbReference type="Proteomes" id="UP000076584"/>
    </source>
</evidence>
<comment type="caution">
    <text evidence="1">The sequence shown here is derived from an EMBL/GenBank/DDBJ whole genome shotgun (WGS) entry which is preliminary data.</text>
</comment>
<proteinExistence type="predicted"/>
<evidence type="ECO:0000313" key="1">
    <source>
        <dbReference type="EMBL" id="KZL79168.1"/>
    </source>
</evidence>
<protein>
    <submittedName>
        <fullName evidence="1">Uncharacterized protein</fullName>
    </submittedName>
</protein>
<accession>A0A161W5Q4</accession>